<dbReference type="InterPro" id="IPR014756">
    <property type="entry name" value="Ig_E-set"/>
</dbReference>
<dbReference type="PANTHER" id="PTHR46769:SF2">
    <property type="entry name" value="FIBROCYSTIN-L ISOFORM 2 PRECURSOR-RELATED"/>
    <property type="match status" value="1"/>
</dbReference>
<dbReference type="InterPro" id="IPR002909">
    <property type="entry name" value="IPT_dom"/>
</dbReference>
<keyword evidence="1" id="KW-0732">Signal</keyword>
<evidence type="ECO:0000313" key="3">
    <source>
        <dbReference type="EMBL" id="MFI1965718.1"/>
    </source>
</evidence>
<dbReference type="PROSITE" id="PS50194">
    <property type="entry name" value="FILAMIN_REPEAT"/>
    <property type="match status" value="1"/>
</dbReference>
<comment type="caution">
    <text evidence="3">The sequence shown here is derived from an EMBL/GenBank/DDBJ whole genome shotgun (WGS) entry which is preliminary data.</text>
</comment>
<evidence type="ECO:0000259" key="2">
    <source>
        <dbReference type="SMART" id="SM00429"/>
    </source>
</evidence>
<accession>A0ABW7UTB1</accession>
<reference evidence="3 4" key="1">
    <citation type="submission" date="2024-10" db="EMBL/GenBank/DDBJ databases">
        <title>The Natural Products Discovery Center: Release of the First 8490 Sequenced Strains for Exploring Actinobacteria Biosynthetic Diversity.</title>
        <authorList>
            <person name="Kalkreuter E."/>
            <person name="Kautsar S.A."/>
            <person name="Yang D."/>
            <person name="Bader C.D."/>
            <person name="Teijaro C.N."/>
            <person name="Fluegel L."/>
            <person name="Davis C.M."/>
            <person name="Simpson J.R."/>
            <person name="Lauterbach L."/>
            <person name="Steele A.D."/>
            <person name="Gui C."/>
            <person name="Meng S."/>
            <person name="Li G."/>
            <person name="Viehrig K."/>
            <person name="Ye F."/>
            <person name="Su P."/>
            <person name="Kiefer A.F."/>
            <person name="Nichols A."/>
            <person name="Cepeda A.J."/>
            <person name="Yan W."/>
            <person name="Fan B."/>
            <person name="Jiang Y."/>
            <person name="Adhikari A."/>
            <person name="Zheng C.-J."/>
            <person name="Schuster L."/>
            <person name="Cowan T.M."/>
            <person name="Smanski M.J."/>
            <person name="Chevrette M.G."/>
            <person name="De Carvalho L.P.S."/>
            <person name="Shen B."/>
        </authorList>
    </citation>
    <scope>NUCLEOTIDE SEQUENCE [LARGE SCALE GENOMIC DNA]</scope>
    <source>
        <strain evidence="3 4">NPDC020327</strain>
    </source>
</reference>
<sequence length="246" mass="23605">MASINPTQGPTYGGNSVVITGTGFTNATAVKFGTKSATFTVNSATQITATAPAGTGSVGVTVITPGGATTPVPYFYISQPIKSALTETSGPLTGATTQILGANLTTATSVTFGAVGSVTPTVVNDNTLNVTAPTAGAATTVPVTVTTAGGTTNGLSFQFVAAPTVGAINPPTGPEGGGTAVTIPGTGLATVESVTFGAAEAAVSVISDTQLIAYAPPGDGTVAVTVTTPGGSTASGTSFDYEPPPG</sequence>
<feature type="domain" description="IPT/TIG" evidence="2">
    <location>
        <begin position="3"/>
        <end position="77"/>
    </location>
</feature>
<dbReference type="RefSeq" id="WP_055472012.1">
    <property type="nucleotide sequence ID" value="NZ_JBIRWE010000006.1"/>
</dbReference>
<dbReference type="InterPro" id="IPR017868">
    <property type="entry name" value="Filamin/ABP280_repeat-like"/>
</dbReference>
<evidence type="ECO:0000256" key="1">
    <source>
        <dbReference type="ARBA" id="ARBA00022729"/>
    </source>
</evidence>
<keyword evidence="4" id="KW-1185">Reference proteome</keyword>
<organism evidence="3 4">
    <name type="scientific">Streptomyces pathocidini</name>
    <dbReference type="NCBI Taxonomy" id="1650571"/>
    <lineage>
        <taxon>Bacteria</taxon>
        <taxon>Bacillati</taxon>
        <taxon>Actinomycetota</taxon>
        <taxon>Actinomycetes</taxon>
        <taxon>Kitasatosporales</taxon>
        <taxon>Streptomycetaceae</taxon>
        <taxon>Streptomyces</taxon>
    </lineage>
</organism>
<dbReference type="PANTHER" id="PTHR46769">
    <property type="entry name" value="POLYCYSTIC KIDNEY AND HEPATIC DISEASE 1 (AUTOSOMAL RECESSIVE)-LIKE 1"/>
    <property type="match status" value="1"/>
</dbReference>
<dbReference type="CDD" id="cd00102">
    <property type="entry name" value="IPT"/>
    <property type="match status" value="2"/>
</dbReference>
<proteinExistence type="predicted"/>
<dbReference type="InterPro" id="IPR013783">
    <property type="entry name" value="Ig-like_fold"/>
</dbReference>
<dbReference type="InterPro" id="IPR052387">
    <property type="entry name" value="Fibrocystin"/>
</dbReference>
<dbReference type="EMBL" id="JBIRWE010000006">
    <property type="protein sequence ID" value="MFI1965718.1"/>
    <property type="molecule type" value="Genomic_DNA"/>
</dbReference>
<evidence type="ECO:0000313" key="4">
    <source>
        <dbReference type="Proteomes" id="UP001611548"/>
    </source>
</evidence>
<dbReference type="Pfam" id="PF01833">
    <property type="entry name" value="TIG"/>
    <property type="match status" value="3"/>
</dbReference>
<dbReference type="Proteomes" id="UP001611548">
    <property type="component" value="Unassembled WGS sequence"/>
</dbReference>
<dbReference type="SMART" id="SM00429">
    <property type="entry name" value="IPT"/>
    <property type="match status" value="2"/>
</dbReference>
<protein>
    <submittedName>
        <fullName evidence="3">IPT/TIG domain-containing protein</fullName>
    </submittedName>
</protein>
<name>A0ABW7UTB1_9ACTN</name>
<feature type="domain" description="IPT/TIG" evidence="2">
    <location>
        <begin position="162"/>
        <end position="242"/>
    </location>
</feature>
<dbReference type="SUPFAM" id="SSF81296">
    <property type="entry name" value="E set domains"/>
    <property type="match status" value="3"/>
</dbReference>
<dbReference type="Gene3D" id="2.60.40.10">
    <property type="entry name" value="Immunoglobulins"/>
    <property type="match status" value="3"/>
</dbReference>
<gene>
    <name evidence="3" type="ORF">ACH429_16680</name>
</gene>